<evidence type="ECO:0000259" key="2">
    <source>
        <dbReference type="PROSITE" id="PS50943"/>
    </source>
</evidence>
<dbReference type="PANTHER" id="PTHR46797:SF13">
    <property type="entry name" value="HTH-TYPE TRANSCRIPTIONAL REGULATOR SINR"/>
    <property type="match status" value="1"/>
</dbReference>
<dbReference type="InterPro" id="IPR050807">
    <property type="entry name" value="TransReg_Diox_bact_type"/>
</dbReference>
<dbReference type="Gene3D" id="1.10.260.40">
    <property type="entry name" value="lambda repressor-like DNA-binding domains"/>
    <property type="match status" value="1"/>
</dbReference>
<protein>
    <submittedName>
        <fullName evidence="4">Helix-turn-helix domain-containing protein</fullName>
    </submittedName>
</protein>
<dbReference type="InterPro" id="IPR001387">
    <property type="entry name" value="Cro/C1-type_HTH"/>
</dbReference>
<dbReference type="Proteomes" id="UP000676456">
    <property type="component" value="Unassembled WGS sequence"/>
</dbReference>
<dbReference type="SMART" id="SM00530">
    <property type="entry name" value="HTH_XRE"/>
    <property type="match status" value="1"/>
</dbReference>
<dbReference type="SUPFAM" id="SSF47406">
    <property type="entry name" value="SinR repressor dimerisation domain-like"/>
    <property type="match status" value="1"/>
</dbReference>
<feature type="domain" description="Sin" evidence="3">
    <location>
        <begin position="66"/>
        <end position="104"/>
    </location>
</feature>
<dbReference type="Pfam" id="PF01381">
    <property type="entry name" value="HTH_3"/>
    <property type="match status" value="1"/>
</dbReference>
<dbReference type="EMBL" id="JAGYPN010000004">
    <property type="protein sequence ID" value="MBS4224744.1"/>
    <property type="molecule type" value="Genomic_DNA"/>
</dbReference>
<dbReference type="PROSITE" id="PS50943">
    <property type="entry name" value="HTH_CROC1"/>
    <property type="match status" value="1"/>
</dbReference>
<dbReference type="CDD" id="cd00093">
    <property type="entry name" value="HTH_XRE"/>
    <property type="match status" value="1"/>
</dbReference>
<dbReference type="GO" id="GO:0005829">
    <property type="term" value="C:cytosol"/>
    <property type="evidence" value="ECO:0007669"/>
    <property type="project" value="TreeGrafter"/>
</dbReference>
<dbReference type="RefSeq" id="WP_213099777.1">
    <property type="nucleotide sequence ID" value="NZ_JAGYPH010000004.1"/>
</dbReference>
<dbReference type="SUPFAM" id="SSF47413">
    <property type="entry name" value="lambda repressor-like DNA-binding domains"/>
    <property type="match status" value="1"/>
</dbReference>
<dbReference type="AlphaFoldDB" id="A0A942Z5G9"/>
<evidence type="ECO:0000259" key="3">
    <source>
        <dbReference type="PROSITE" id="PS51500"/>
    </source>
</evidence>
<gene>
    <name evidence="4" type="ORF">KHA91_18690</name>
</gene>
<dbReference type="InterPro" id="IPR036281">
    <property type="entry name" value="SinR/SinI_dimer_dom_sf"/>
</dbReference>
<dbReference type="GO" id="GO:0003700">
    <property type="term" value="F:DNA-binding transcription factor activity"/>
    <property type="evidence" value="ECO:0007669"/>
    <property type="project" value="TreeGrafter"/>
</dbReference>
<comment type="caution">
    <text evidence="4">The sequence shown here is derived from an EMBL/GenBank/DDBJ whole genome shotgun (WGS) entry which is preliminary data.</text>
</comment>
<dbReference type="InterPro" id="IPR010981">
    <property type="entry name" value="SinR/SinI_dimer_dom"/>
</dbReference>
<evidence type="ECO:0000256" key="1">
    <source>
        <dbReference type="ARBA" id="ARBA00023125"/>
    </source>
</evidence>
<feature type="domain" description="HTH cro/C1-type" evidence="2">
    <location>
        <begin position="6"/>
        <end position="61"/>
    </location>
</feature>
<name>A0A942Z5G9_9BACI</name>
<dbReference type="InterPro" id="IPR010982">
    <property type="entry name" value="Lambda_DNA-bd_dom_sf"/>
</dbReference>
<dbReference type="GO" id="GO:0003677">
    <property type="term" value="F:DNA binding"/>
    <property type="evidence" value="ECO:0007669"/>
    <property type="project" value="UniProtKB-KW"/>
</dbReference>
<dbReference type="PANTHER" id="PTHR46797">
    <property type="entry name" value="HTH-TYPE TRANSCRIPTIONAL REGULATOR"/>
    <property type="match status" value="1"/>
</dbReference>
<dbReference type="GO" id="GO:0046983">
    <property type="term" value="F:protein dimerization activity"/>
    <property type="evidence" value="ECO:0007669"/>
    <property type="project" value="InterPro"/>
</dbReference>
<keyword evidence="1" id="KW-0238">DNA-binding</keyword>
<accession>A0A942Z5G9</accession>
<dbReference type="PROSITE" id="PS51500">
    <property type="entry name" value="SIN"/>
    <property type="match status" value="1"/>
</dbReference>
<keyword evidence="5" id="KW-1185">Reference proteome</keyword>
<organism evidence="4 5">
    <name type="scientific">Lederbergia citrea</name>
    <dbReference type="NCBI Taxonomy" id="2833581"/>
    <lineage>
        <taxon>Bacteria</taxon>
        <taxon>Bacillati</taxon>
        <taxon>Bacillota</taxon>
        <taxon>Bacilli</taxon>
        <taxon>Bacillales</taxon>
        <taxon>Bacillaceae</taxon>
        <taxon>Lederbergia</taxon>
    </lineage>
</organism>
<reference evidence="4 5" key="1">
    <citation type="submission" date="2021-05" db="EMBL/GenBank/DDBJ databases">
        <title>Novel Bacillus species.</title>
        <authorList>
            <person name="Liu G."/>
        </authorList>
    </citation>
    <scope>NUCLEOTIDE SEQUENCE [LARGE SCALE GENOMIC DNA]</scope>
    <source>
        <strain evidence="4 5">FJAT-49682</strain>
    </source>
</reference>
<evidence type="ECO:0000313" key="4">
    <source>
        <dbReference type="EMBL" id="MBS4224744.1"/>
    </source>
</evidence>
<evidence type="ECO:0000313" key="5">
    <source>
        <dbReference type="Proteomes" id="UP000676456"/>
    </source>
</evidence>
<proteinExistence type="predicted"/>
<sequence>MIGKNIYEIRKRRGFTLTELADRAGIAKSYLSNIERNVNKNPSINVVEKIALVLGVEMKALLISDANSETQPQPLDEEWVDFVHELKDSGVEKDQIQEYKTLLEFIKWQKKRDGGK</sequence>